<dbReference type="AlphaFoldDB" id="A0A4Y1ZYU2"/>
<keyword evidence="1" id="KW-0812">Transmembrane</keyword>
<name>A0A4Y1ZYU2_ARAVE</name>
<feature type="transmembrane region" description="Helical" evidence="1">
    <location>
        <begin position="68"/>
        <end position="88"/>
    </location>
</feature>
<comment type="caution">
    <text evidence="2">The sequence shown here is derived from an EMBL/GenBank/DDBJ whole genome shotgun (WGS) entry which is preliminary data.</text>
</comment>
<evidence type="ECO:0000313" key="2">
    <source>
        <dbReference type="EMBL" id="GBL72014.1"/>
    </source>
</evidence>
<reference evidence="2 3" key="1">
    <citation type="journal article" date="2019" name="Sci. Rep.">
        <title>Orb-weaving spider Araneus ventricosus genome elucidates the spidroin gene catalogue.</title>
        <authorList>
            <person name="Kono N."/>
            <person name="Nakamura H."/>
            <person name="Ohtoshi R."/>
            <person name="Moran D.A.P."/>
            <person name="Shinohara A."/>
            <person name="Yoshida Y."/>
            <person name="Fujiwara M."/>
            <person name="Mori M."/>
            <person name="Tomita M."/>
            <person name="Arakawa K."/>
        </authorList>
    </citation>
    <scope>NUCLEOTIDE SEQUENCE [LARGE SCALE GENOMIC DNA]</scope>
</reference>
<sequence>MDNSTDQQIKSIISLPADFISLIIISRDRKIQILADIFFIDAKSCIAICFLETYILLRSKFHYLPESFIIIFTGAAVGGSFAITYGHLPGDFEVKLPFIAYFLTCGIFK</sequence>
<evidence type="ECO:0000256" key="1">
    <source>
        <dbReference type="SAM" id="Phobius"/>
    </source>
</evidence>
<evidence type="ECO:0000313" key="3">
    <source>
        <dbReference type="Proteomes" id="UP000499080"/>
    </source>
</evidence>
<keyword evidence="1" id="KW-0472">Membrane</keyword>
<feature type="non-terminal residue" evidence="2">
    <location>
        <position position="109"/>
    </location>
</feature>
<keyword evidence="3" id="KW-1185">Reference proteome</keyword>
<dbReference type="EMBL" id="BGPR01078860">
    <property type="protein sequence ID" value="GBL72014.1"/>
    <property type="molecule type" value="Genomic_DNA"/>
</dbReference>
<proteinExistence type="predicted"/>
<gene>
    <name evidence="2" type="ORF">AVEN_12099_1</name>
</gene>
<dbReference type="Proteomes" id="UP000499080">
    <property type="component" value="Unassembled WGS sequence"/>
</dbReference>
<keyword evidence="1" id="KW-1133">Transmembrane helix</keyword>
<protein>
    <submittedName>
        <fullName evidence="2">Uncharacterized protein</fullName>
    </submittedName>
</protein>
<organism evidence="2 3">
    <name type="scientific">Araneus ventricosus</name>
    <name type="common">Orbweaver spider</name>
    <name type="synonym">Epeira ventricosa</name>
    <dbReference type="NCBI Taxonomy" id="182803"/>
    <lineage>
        <taxon>Eukaryota</taxon>
        <taxon>Metazoa</taxon>
        <taxon>Ecdysozoa</taxon>
        <taxon>Arthropoda</taxon>
        <taxon>Chelicerata</taxon>
        <taxon>Arachnida</taxon>
        <taxon>Araneae</taxon>
        <taxon>Araneomorphae</taxon>
        <taxon>Entelegynae</taxon>
        <taxon>Araneoidea</taxon>
        <taxon>Araneidae</taxon>
        <taxon>Araneus</taxon>
    </lineage>
</organism>
<accession>A0A4Y1ZYU2</accession>